<keyword evidence="4" id="KW-1185">Reference proteome</keyword>
<gene>
    <name evidence="3" type="ORF">PFISCL1PPCAC_19061</name>
</gene>
<feature type="region of interest" description="Disordered" evidence="1">
    <location>
        <begin position="151"/>
        <end position="173"/>
    </location>
</feature>
<dbReference type="Proteomes" id="UP001432322">
    <property type="component" value="Unassembled WGS sequence"/>
</dbReference>
<name>A0AAV5WAJ5_9BILA</name>
<evidence type="ECO:0000256" key="1">
    <source>
        <dbReference type="SAM" id="MobiDB-lite"/>
    </source>
</evidence>
<proteinExistence type="predicted"/>
<dbReference type="PANTHER" id="PTHR38630">
    <property type="entry name" value="PROTEIN CBG12780"/>
    <property type="match status" value="1"/>
</dbReference>
<organism evidence="3 4">
    <name type="scientific">Pristionchus fissidentatus</name>
    <dbReference type="NCBI Taxonomy" id="1538716"/>
    <lineage>
        <taxon>Eukaryota</taxon>
        <taxon>Metazoa</taxon>
        <taxon>Ecdysozoa</taxon>
        <taxon>Nematoda</taxon>
        <taxon>Chromadorea</taxon>
        <taxon>Rhabditida</taxon>
        <taxon>Rhabditina</taxon>
        <taxon>Diplogasteromorpha</taxon>
        <taxon>Diplogasteroidea</taxon>
        <taxon>Neodiplogasteridae</taxon>
        <taxon>Pristionchus</taxon>
    </lineage>
</organism>
<feature type="compositionally biased region" description="Basic and acidic residues" evidence="1">
    <location>
        <begin position="1"/>
        <end position="22"/>
    </location>
</feature>
<dbReference type="Pfam" id="PF24983">
    <property type="entry name" value="DUF7774"/>
    <property type="match status" value="1"/>
</dbReference>
<feature type="region of interest" description="Disordered" evidence="1">
    <location>
        <begin position="1"/>
        <end position="132"/>
    </location>
</feature>
<evidence type="ECO:0000259" key="2">
    <source>
        <dbReference type="Pfam" id="PF24983"/>
    </source>
</evidence>
<dbReference type="EMBL" id="BTSY01000005">
    <property type="protein sequence ID" value="GMT27764.1"/>
    <property type="molecule type" value="Genomic_DNA"/>
</dbReference>
<dbReference type="PANTHER" id="PTHR38630:SF1">
    <property type="entry name" value="DEK_C DOMAIN-CONTAINING PROTEIN-RELATED"/>
    <property type="match status" value="1"/>
</dbReference>
<feature type="domain" description="DUF7774" evidence="2">
    <location>
        <begin position="182"/>
        <end position="277"/>
    </location>
</feature>
<sequence>KKEEEKKERKKTSDKPPPEKEATSPYLKQASPYLRQASPYLKTKDKKDPNDSRGRSVDVGIRNRKKKKSGDKSGKSGRSARTEKEKKRTSGQRSPMRTSGGRNKNSTEAATPVRSPSQSPIHSSPVKTDAAISPLEIKDVKAIDGVSKDKVLSGESMSREPLSKENTEADDRKNDYGEIDMTHADFKTAIKLMEILKRNNILENALFPAQNETLRAFFDAGMKNPDMKILELISKAMDFVLDAVFFKGEDMDCIIDTELKNFIVDRSKSKPLLLDVIISRPEFLPQSWGGRTVVLRQSEATVFVQPDAKRDKGAGK</sequence>
<evidence type="ECO:0000313" key="4">
    <source>
        <dbReference type="Proteomes" id="UP001432322"/>
    </source>
</evidence>
<dbReference type="AlphaFoldDB" id="A0AAV5WAJ5"/>
<feature type="compositionally biased region" description="Polar residues" evidence="1">
    <location>
        <begin position="91"/>
        <end position="126"/>
    </location>
</feature>
<accession>A0AAV5WAJ5</accession>
<feature type="compositionally biased region" description="Basic and acidic residues" evidence="1">
    <location>
        <begin position="70"/>
        <end position="88"/>
    </location>
</feature>
<reference evidence="3" key="1">
    <citation type="submission" date="2023-10" db="EMBL/GenBank/DDBJ databases">
        <title>Genome assembly of Pristionchus species.</title>
        <authorList>
            <person name="Yoshida K."/>
            <person name="Sommer R.J."/>
        </authorList>
    </citation>
    <scope>NUCLEOTIDE SEQUENCE</scope>
    <source>
        <strain evidence="3">RS5133</strain>
    </source>
</reference>
<dbReference type="InterPro" id="IPR056676">
    <property type="entry name" value="DUF7774"/>
</dbReference>
<feature type="compositionally biased region" description="Basic and acidic residues" evidence="1">
    <location>
        <begin position="42"/>
        <end position="56"/>
    </location>
</feature>
<evidence type="ECO:0000313" key="3">
    <source>
        <dbReference type="EMBL" id="GMT27764.1"/>
    </source>
</evidence>
<feature type="non-terminal residue" evidence="3">
    <location>
        <position position="1"/>
    </location>
</feature>
<protein>
    <recommendedName>
        <fullName evidence="2">DUF7774 domain-containing protein</fullName>
    </recommendedName>
</protein>
<comment type="caution">
    <text evidence="3">The sequence shown here is derived from an EMBL/GenBank/DDBJ whole genome shotgun (WGS) entry which is preliminary data.</text>
</comment>